<evidence type="ECO:0000313" key="2">
    <source>
        <dbReference type="Proteomes" id="UP000250078"/>
    </source>
</evidence>
<accession>A0ACC8EPG9</accession>
<organism evidence="1 2">
    <name type="scientific">Cenococcum geophilum 1.58</name>
    <dbReference type="NCBI Taxonomy" id="794803"/>
    <lineage>
        <taxon>Eukaryota</taxon>
        <taxon>Fungi</taxon>
        <taxon>Dikarya</taxon>
        <taxon>Ascomycota</taxon>
        <taxon>Pezizomycotina</taxon>
        <taxon>Dothideomycetes</taxon>
        <taxon>Pleosporomycetidae</taxon>
        <taxon>Gloniales</taxon>
        <taxon>Gloniaceae</taxon>
        <taxon>Cenococcum</taxon>
    </lineage>
</organism>
<protein>
    <submittedName>
        <fullName evidence="1">Uncharacterized protein</fullName>
    </submittedName>
</protein>
<gene>
    <name evidence="1" type="ORF">K441DRAFT_669474</name>
</gene>
<dbReference type="Proteomes" id="UP000250078">
    <property type="component" value="Unassembled WGS sequence"/>
</dbReference>
<proteinExistence type="predicted"/>
<sequence length="289" mass="32417">MDTVDLHPLLEHLEGNIDDLEEALAPLLNAPLSDVASKLPLLDKAKLHVMITYAIESILFSYLLLNGENAKEHAVFTELTRLRQYFEKIKKAEAGPLKRDLSLDKQAAGRFIKHALSGNGRYDLERSERQAREEANAHIKFDEHSERIKQEEISKKRKASAVEGLSGDEEGESSSEDSRDSESPSALDKGVEANALRGKGKGGRRTKKERREKKKEKRNKKSNKQRKLEVEPRNLVQDQRAGPLPPRRPKSNLPPRGHSAAFQALLKGPLPKKESDSRITANRDTNTNG</sequence>
<evidence type="ECO:0000313" key="1">
    <source>
        <dbReference type="EMBL" id="OCK88205.1"/>
    </source>
</evidence>
<dbReference type="EMBL" id="KV748246">
    <property type="protein sequence ID" value="OCK88205.1"/>
    <property type="molecule type" value="Genomic_DNA"/>
</dbReference>
<reference evidence="1 2" key="1">
    <citation type="journal article" date="2016" name="Nat. Commun.">
        <title>Ectomycorrhizal ecology is imprinted in the genome of the dominant symbiotic fungus Cenococcum geophilum.</title>
        <authorList>
            <consortium name="DOE Joint Genome Institute"/>
            <person name="Peter M."/>
            <person name="Kohler A."/>
            <person name="Ohm R.A."/>
            <person name="Kuo A."/>
            <person name="Krutzmann J."/>
            <person name="Morin E."/>
            <person name="Arend M."/>
            <person name="Barry K.W."/>
            <person name="Binder M."/>
            <person name="Choi C."/>
            <person name="Clum A."/>
            <person name="Copeland A."/>
            <person name="Grisel N."/>
            <person name="Haridas S."/>
            <person name="Kipfer T."/>
            <person name="LaButti K."/>
            <person name="Lindquist E."/>
            <person name="Lipzen A."/>
            <person name="Maire R."/>
            <person name="Meier B."/>
            <person name="Mihaltcheva S."/>
            <person name="Molinier V."/>
            <person name="Murat C."/>
            <person name="Poggeler S."/>
            <person name="Quandt C.A."/>
            <person name="Sperisen C."/>
            <person name="Tritt A."/>
            <person name="Tisserant E."/>
            <person name="Crous P.W."/>
            <person name="Henrissat B."/>
            <person name="Nehls U."/>
            <person name="Egli S."/>
            <person name="Spatafora J.W."/>
            <person name="Grigoriev I.V."/>
            <person name="Martin F.M."/>
        </authorList>
    </citation>
    <scope>NUCLEOTIDE SEQUENCE [LARGE SCALE GENOMIC DNA]</scope>
    <source>
        <strain evidence="1 2">1.58</strain>
    </source>
</reference>
<name>A0ACC8EPG9_9PEZI</name>
<keyword evidence="2" id="KW-1185">Reference proteome</keyword>